<protein>
    <submittedName>
        <fullName evidence="9">ABC transporter permease</fullName>
    </submittedName>
</protein>
<evidence type="ECO:0000313" key="9">
    <source>
        <dbReference type="EMBL" id="TNJ65080.1"/>
    </source>
</evidence>
<feature type="transmembrane region" description="Helical" evidence="7">
    <location>
        <begin position="281"/>
        <end position="307"/>
    </location>
</feature>
<keyword evidence="5 7" id="KW-1133">Transmembrane helix</keyword>
<evidence type="ECO:0000313" key="10">
    <source>
        <dbReference type="Proteomes" id="UP000307943"/>
    </source>
</evidence>
<feature type="transmembrane region" description="Helical" evidence="7">
    <location>
        <begin position="101"/>
        <end position="122"/>
    </location>
</feature>
<comment type="similarity">
    <text evidence="7">Belongs to the binding-protein-dependent transport system permease family.</text>
</comment>
<dbReference type="Gene3D" id="1.10.3720.10">
    <property type="entry name" value="MetI-like"/>
    <property type="match status" value="1"/>
</dbReference>
<dbReference type="GO" id="GO:0055085">
    <property type="term" value="P:transmembrane transport"/>
    <property type="evidence" value="ECO:0007669"/>
    <property type="project" value="InterPro"/>
</dbReference>
<evidence type="ECO:0000256" key="4">
    <source>
        <dbReference type="ARBA" id="ARBA00022692"/>
    </source>
</evidence>
<dbReference type="InterPro" id="IPR000515">
    <property type="entry name" value="MetI-like"/>
</dbReference>
<dbReference type="SUPFAM" id="SSF161098">
    <property type="entry name" value="MetI-like"/>
    <property type="match status" value="1"/>
</dbReference>
<evidence type="ECO:0000256" key="7">
    <source>
        <dbReference type="RuleBase" id="RU363032"/>
    </source>
</evidence>
<feature type="transmembrane region" description="Helical" evidence="7">
    <location>
        <begin position="180"/>
        <end position="200"/>
    </location>
</feature>
<dbReference type="OrthoDB" id="24153at2"/>
<keyword evidence="10" id="KW-1185">Reference proteome</keyword>
<evidence type="ECO:0000256" key="5">
    <source>
        <dbReference type="ARBA" id="ARBA00022989"/>
    </source>
</evidence>
<dbReference type="RefSeq" id="WP_139603420.1">
    <property type="nucleotide sequence ID" value="NZ_VDCQ01000022.1"/>
</dbReference>
<dbReference type="PANTHER" id="PTHR43163:SF6">
    <property type="entry name" value="DIPEPTIDE TRANSPORT SYSTEM PERMEASE PROTEIN DPPB-RELATED"/>
    <property type="match status" value="1"/>
</dbReference>
<dbReference type="PANTHER" id="PTHR43163">
    <property type="entry name" value="DIPEPTIDE TRANSPORT SYSTEM PERMEASE PROTEIN DPPB-RELATED"/>
    <property type="match status" value="1"/>
</dbReference>
<keyword evidence="4 7" id="KW-0812">Transmembrane</keyword>
<dbReference type="Pfam" id="PF00528">
    <property type="entry name" value="BPD_transp_1"/>
    <property type="match status" value="1"/>
</dbReference>
<dbReference type="AlphaFoldDB" id="A0A5C4T943"/>
<dbReference type="Proteomes" id="UP000307943">
    <property type="component" value="Unassembled WGS sequence"/>
</dbReference>
<sequence length="314" mass="34800">MLRLLTKKLTELFLVLFFVTLIVFFTFRLLPGDPAQMRLGMDPAPEAVAALTIEMGLDKPLIVQYGNWIADVVRGDLGKSMFDGKPVTELLADKIPKTFELAVLGALLSIMIAVPFGVLATLNKNSWIDKLARVFSLFGFSIPAYWLAVLLMLLFAYQMHWLPAGGYVSFTESPSGHMKALVLPVVTVGIINSAQIFRFLRSGMLEVISQDFIRTARAKGVSEWVVIGKHVARNAMPSLITIVALNFSLLLSGMVITEQIFAWPGLGWLMIQSILSRDYDVVQAAVLISAVFIVIINLIADLINAWLDPRIKYN</sequence>
<comment type="caution">
    <text evidence="9">The sequence shown here is derived from an EMBL/GenBank/DDBJ whole genome shotgun (WGS) entry which is preliminary data.</text>
</comment>
<feature type="transmembrane region" description="Helical" evidence="7">
    <location>
        <begin position="12"/>
        <end position="30"/>
    </location>
</feature>
<dbReference type="GO" id="GO:0005886">
    <property type="term" value="C:plasma membrane"/>
    <property type="evidence" value="ECO:0007669"/>
    <property type="project" value="UniProtKB-SubCell"/>
</dbReference>
<keyword evidence="3" id="KW-1003">Cell membrane</keyword>
<keyword evidence="2 7" id="KW-0813">Transport</keyword>
<feature type="transmembrane region" description="Helical" evidence="7">
    <location>
        <begin position="134"/>
        <end position="160"/>
    </location>
</feature>
<dbReference type="EMBL" id="VDCQ01000022">
    <property type="protein sequence ID" value="TNJ65080.1"/>
    <property type="molecule type" value="Genomic_DNA"/>
</dbReference>
<name>A0A5C4T943_9BACL</name>
<dbReference type="PROSITE" id="PS50928">
    <property type="entry name" value="ABC_TM1"/>
    <property type="match status" value="1"/>
</dbReference>
<dbReference type="Pfam" id="PF19300">
    <property type="entry name" value="BPD_transp_1_N"/>
    <property type="match status" value="1"/>
</dbReference>
<evidence type="ECO:0000256" key="1">
    <source>
        <dbReference type="ARBA" id="ARBA00004651"/>
    </source>
</evidence>
<gene>
    <name evidence="9" type="ORF">FE784_16980</name>
</gene>
<evidence type="ECO:0000256" key="3">
    <source>
        <dbReference type="ARBA" id="ARBA00022475"/>
    </source>
</evidence>
<proteinExistence type="inferred from homology"/>
<dbReference type="InterPro" id="IPR045621">
    <property type="entry name" value="BPD_transp_1_N"/>
</dbReference>
<dbReference type="InterPro" id="IPR035906">
    <property type="entry name" value="MetI-like_sf"/>
</dbReference>
<dbReference type="CDD" id="cd06261">
    <property type="entry name" value="TM_PBP2"/>
    <property type="match status" value="1"/>
</dbReference>
<evidence type="ECO:0000256" key="6">
    <source>
        <dbReference type="ARBA" id="ARBA00023136"/>
    </source>
</evidence>
<feature type="domain" description="ABC transmembrane type-1" evidence="8">
    <location>
        <begin position="95"/>
        <end position="300"/>
    </location>
</feature>
<evidence type="ECO:0000256" key="2">
    <source>
        <dbReference type="ARBA" id="ARBA00022448"/>
    </source>
</evidence>
<keyword evidence="6 7" id="KW-0472">Membrane</keyword>
<organism evidence="9 10">
    <name type="scientific">Paenibacillus hemerocallicola</name>
    <dbReference type="NCBI Taxonomy" id="1172614"/>
    <lineage>
        <taxon>Bacteria</taxon>
        <taxon>Bacillati</taxon>
        <taxon>Bacillota</taxon>
        <taxon>Bacilli</taxon>
        <taxon>Bacillales</taxon>
        <taxon>Paenibacillaceae</taxon>
        <taxon>Paenibacillus</taxon>
    </lineage>
</organism>
<feature type="transmembrane region" description="Helical" evidence="7">
    <location>
        <begin position="239"/>
        <end position="261"/>
    </location>
</feature>
<evidence type="ECO:0000259" key="8">
    <source>
        <dbReference type="PROSITE" id="PS50928"/>
    </source>
</evidence>
<accession>A0A5C4T943</accession>
<comment type="subcellular location">
    <subcellularLocation>
        <location evidence="1 7">Cell membrane</location>
        <topology evidence="1 7">Multi-pass membrane protein</topology>
    </subcellularLocation>
</comment>
<reference evidence="9 10" key="1">
    <citation type="submission" date="2019-05" db="EMBL/GenBank/DDBJ databases">
        <title>We sequenced the genome of Paenibacillus hemerocallicola KCTC 33185 for further insight into its adaptation and study the phylogeny of Paenibacillus.</title>
        <authorList>
            <person name="Narsing Rao M.P."/>
        </authorList>
    </citation>
    <scope>NUCLEOTIDE SEQUENCE [LARGE SCALE GENOMIC DNA]</scope>
    <source>
        <strain evidence="9 10">KCTC 33185</strain>
    </source>
</reference>